<dbReference type="EMBL" id="RXOL01000004">
    <property type="protein sequence ID" value="RVQ66533.1"/>
    <property type="molecule type" value="Genomic_DNA"/>
</dbReference>
<dbReference type="InterPro" id="IPR051397">
    <property type="entry name" value="Zn-ADH-like_protein"/>
</dbReference>
<dbReference type="PANTHER" id="PTHR43677:SF4">
    <property type="entry name" value="QUINONE OXIDOREDUCTASE-LIKE PROTEIN 2"/>
    <property type="match status" value="1"/>
</dbReference>
<dbReference type="InterPro" id="IPR013154">
    <property type="entry name" value="ADH-like_N"/>
</dbReference>
<evidence type="ECO:0000259" key="1">
    <source>
        <dbReference type="SMART" id="SM00829"/>
    </source>
</evidence>
<dbReference type="SMART" id="SM00829">
    <property type="entry name" value="PKS_ER"/>
    <property type="match status" value="1"/>
</dbReference>
<dbReference type="InterPro" id="IPR020843">
    <property type="entry name" value="ER"/>
</dbReference>
<name>A0A437GWM4_9SPHN</name>
<accession>A0A437GWM4</accession>
<evidence type="ECO:0000313" key="2">
    <source>
        <dbReference type="EMBL" id="RVQ66533.1"/>
    </source>
</evidence>
<evidence type="ECO:0000313" key="3">
    <source>
        <dbReference type="Proteomes" id="UP000283003"/>
    </source>
</evidence>
<dbReference type="Pfam" id="PF08240">
    <property type="entry name" value="ADH_N"/>
    <property type="match status" value="1"/>
</dbReference>
<dbReference type="PANTHER" id="PTHR43677">
    <property type="entry name" value="SHORT-CHAIN DEHYDROGENASE/REDUCTASE"/>
    <property type="match status" value="1"/>
</dbReference>
<organism evidence="2 3">
    <name type="scientific">Croceicoccus ponticola</name>
    <dbReference type="NCBI Taxonomy" id="2217664"/>
    <lineage>
        <taxon>Bacteria</taxon>
        <taxon>Pseudomonadati</taxon>
        <taxon>Pseudomonadota</taxon>
        <taxon>Alphaproteobacteria</taxon>
        <taxon>Sphingomonadales</taxon>
        <taxon>Erythrobacteraceae</taxon>
        <taxon>Croceicoccus</taxon>
    </lineage>
</organism>
<dbReference type="GO" id="GO:0016491">
    <property type="term" value="F:oxidoreductase activity"/>
    <property type="evidence" value="ECO:0007669"/>
    <property type="project" value="InterPro"/>
</dbReference>
<dbReference type="Pfam" id="PF00107">
    <property type="entry name" value="ADH_zinc_N"/>
    <property type="match status" value="1"/>
</dbReference>
<dbReference type="OrthoDB" id="4190732at2"/>
<dbReference type="InterPro" id="IPR013149">
    <property type="entry name" value="ADH-like_C"/>
</dbReference>
<dbReference type="Gene3D" id="3.90.180.10">
    <property type="entry name" value="Medium-chain alcohol dehydrogenases, catalytic domain"/>
    <property type="match status" value="1"/>
</dbReference>
<dbReference type="AlphaFoldDB" id="A0A437GWM4"/>
<dbReference type="RefSeq" id="WP_127612954.1">
    <property type="nucleotide sequence ID" value="NZ_RXOL01000004.1"/>
</dbReference>
<protein>
    <submittedName>
        <fullName evidence="2">Zinc-binding alcohol dehydrogenase family protein</fullName>
    </submittedName>
</protein>
<dbReference type="SUPFAM" id="SSF50129">
    <property type="entry name" value="GroES-like"/>
    <property type="match status" value="1"/>
</dbReference>
<feature type="domain" description="Enoyl reductase (ER)" evidence="1">
    <location>
        <begin position="10"/>
        <end position="318"/>
    </location>
</feature>
<dbReference type="InterPro" id="IPR011032">
    <property type="entry name" value="GroES-like_sf"/>
</dbReference>
<reference evidence="2 3" key="1">
    <citation type="submission" date="2018-12" db="EMBL/GenBank/DDBJ databases">
        <title>Croceicoccus ponticola sp. nov., a lipolytic bacterium isolated from seawater.</title>
        <authorList>
            <person name="Yoon J.-H."/>
        </authorList>
    </citation>
    <scope>NUCLEOTIDE SEQUENCE [LARGE SCALE GENOMIC DNA]</scope>
    <source>
        <strain evidence="2 3">GM-16</strain>
    </source>
</reference>
<proteinExistence type="predicted"/>
<dbReference type="Gene3D" id="3.40.50.720">
    <property type="entry name" value="NAD(P)-binding Rossmann-like Domain"/>
    <property type="match status" value="1"/>
</dbReference>
<comment type="caution">
    <text evidence="2">The sequence shown here is derived from an EMBL/GenBank/DDBJ whole genome shotgun (WGS) entry which is preliminary data.</text>
</comment>
<sequence>MKAAWYSENGGPEVLQYGDLPDPEVGTDRVLVEVEWISIEGGDLLNRLVSPPRIVPFVPGYQAAGRVVATGSAVTRFKAGDRVIAFDWNGSHASLFAAPEKYCYPVPDDLDLRAASTIPVAFGTASDALFEFGRLQPGETVLIQGAAGGVGLAAVQLAAKAGATVIGTASSGERLEKLKAFGLDHGINYRQEDIAERCRELTADAGVDMVLDMAGGKGVSTLLKAMRYRGRYEVIGAATGDVPRFEFFELIRRSATVHAISFGGEMHTPRAHALIDSFSRRMARGDLVMPIERVFKLADAVEAHRFVAESHPFGRVLMQP</sequence>
<dbReference type="Proteomes" id="UP000283003">
    <property type="component" value="Unassembled WGS sequence"/>
</dbReference>
<gene>
    <name evidence="2" type="ORF">EKN06_10995</name>
</gene>
<dbReference type="InterPro" id="IPR036291">
    <property type="entry name" value="NAD(P)-bd_dom_sf"/>
</dbReference>
<keyword evidence="3" id="KW-1185">Reference proteome</keyword>
<dbReference type="SUPFAM" id="SSF51735">
    <property type="entry name" value="NAD(P)-binding Rossmann-fold domains"/>
    <property type="match status" value="1"/>
</dbReference>